<feature type="region of interest" description="Disordered" evidence="12">
    <location>
        <begin position="254"/>
        <end position="341"/>
    </location>
</feature>
<dbReference type="GeneTree" id="ENSGT00940000160301"/>
<evidence type="ECO:0000313" key="16">
    <source>
        <dbReference type="Proteomes" id="UP000018467"/>
    </source>
</evidence>
<reference evidence="16" key="2">
    <citation type="journal article" date="2014" name="Nat. Commun.">
        <title>The cavefish genome reveals candidate genes for eye loss.</title>
        <authorList>
            <person name="McGaugh S.E."/>
            <person name="Gross J.B."/>
            <person name="Aken B."/>
            <person name="Blin M."/>
            <person name="Borowsky R."/>
            <person name="Chalopin D."/>
            <person name="Hinaux H."/>
            <person name="Jeffery W.R."/>
            <person name="Keene A."/>
            <person name="Ma L."/>
            <person name="Minx P."/>
            <person name="Murphy D."/>
            <person name="O'Quin K.E."/>
            <person name="Retaux S."/>
            <person name="Rohner N."/>
            <person name="Searle S.M."/>
            <person name="Stahl B.A."/>
            <person name="Tabin C."/>
            <person name="Volff J.N."/>
            <person name="Yoshizawa M."/>
            <person name="Warren W.C."/>
        </authorList>
    </citation>
    <scope>NUCLEOTIDE SEQUENCE [LARGE SCALE GENOMIC DNA]</scope>
    <source>
        <strain evidence="16">female</strain>
    </source>
</reference>
<dbReference type="PROSITE" id="PS51352">
    <property type="entry name" value="THIOREDOXIN_2"/>
    <property type="match status" value="1"/>
</dbReference>
<evidence type="ECO:0000259" key="14">
    <source>
        <dbReference type="PROSITE" id="PS51352"/>
    </source>
</evidence>
<feature type="compositionally biased region" description="Polar residues" evidence="12">
    <location>
        <begin position="310"/>
        <end position="325"/>
    </location>
</feature>
<dbReference type="PANTHER" id="PTHR46107:SF1">
    <property type="entry name" value="THIOREDOXIN-RELATED TRANSMEMBRANE PROTEIN 4"/>
    <property type="match status" value="1"/>
</dbReference>
<keyword evidence="2" id="KW-0813">Transport</keyword>
<keyword evidence="8 13" id="KW-1133">Transmembrane helix</keyword>
<dbReference type="PROSITE" id="PS00194">
    <property type="entry name" value="THIOREDOXIN_1"/>
    <property type="match status" value="1"/>
</dbReference>
<dbReference type="Ensembl" id="ENSAMXT00000052837.1">
    <property type="protein sequence ID" value="ENSAMXP00000040222.1"/>
    <property type="gene ID" value="ENSAMXG00000039592.1"/>
</dbReference>
<feature type="compositionally biased region" description="Basic and acidic residues" evidence="12">
    <location>
        <begin position="254"/>
        <end position="267"/>
    </location>
</feature>
<evidence type="ECO:0000256" key="4">
    <source>
        <dbReference type="ARBA" id="ARBA00022692"/>
    </source>
</evidence>
<reference evidence="15" key="3">
    <citation type="submission" date="2025-08" db="UniProtKB">
        <authorList>
            <consortium name="Ensembl"/>
        </authorList>
    </citation>
    <scope>IDENTIFICATION</scope>
</reference>
<dbReference type="Pfam" id="PF00085">
    <property type="entry name" value="Thioredoxin"/>
    <property type="match status" value="1"/>
</dbReference>
<evidence type="ECO:0000313" key="15">
    <source>
        <dbReference type="Ensembl" id="ENSAMXP00000040222.1"/>
    </source>
</evidence>
<sequence>MLSCGANASVYLKNRGSDALFPARWQIMCTGNMAGQSCARRLECGRNMLWLAVVFVILTVQLPKARAQAESRVVPVGDANWTLILEGEWMVKFYAPWCPACQHIQADWEALAKQSDSLGISVGKVDVTQQPGLSGRFLVTTLPTIFHAKDGSFRRYMSSRTIEDIQAYVVRKKWEAVEPLPGWKSPSSILMSGMAGLFRLSVWIRQIHTYLTDSLGIPSWGSYIIFAIITLFMGLVLGLMLVLIADCICPSRPKRSEEKPVMYAKDEGSEDEADDTVTEEKRTSDLENESERVSGEESTEEEGGPITEVAASSTDQPQAEGTTDSSLRKRKPQGPNSTEGT</sequence>
<evidence type="ECO:0000256" key="5">
    <source>
        <dbReference type="ARBA" id="ARBA00022729"/>
    </source>
</evidence>
<keyword evidence="6" id="KW-0256">Endoplasmic reticulum</keyword>
<dbReference type="InParanoid" id="A0A3B1JCW8"/>
<protein>
    <submittedName>
        <fullName evidence="15">Thioredoxin-related transmembrane protein 4</fullName>
    </submittedName>
</protein>
<evidence type="ECO:0000256" key="1">
    <source>
        <dbReference type="ARBA" id="ARBA00004115"/>
    </source>
</evidence>
<evidence type="ECO:0000256" key="2">
    <source>
        <dbReference type="ARBA" id="ARBA00022448"/>
    </source>
</evidence>
<keyword evidence="4 13" id="KW-0812">Transmembrane</keyword>
<evidence type="ECO:0000256" key="13">
    <source>
        <dbReference type="SAM" id="Phobius"/>
    </source>
</evidence>
<feature type="compositionally biased region" description="Acidic residues" evidence="12">
    <location>
        <begin position="268"/>
        <end position="277"/>
    </location>
</feature>
<dbReference type="InterPro" id="IPR017937">
    <property type="entry name" value="Thioredoxin_CS"/>
</dbReference>
<evidence type="ECO:0000256" key="6">
    <source>
        <dbReference type="ARBA" id="ARBA00022824"/>
    </source>
</evidence>
<dbReference type="GO" id="GO:0015036">
    <property type="term" value="F:disulfide oxidoreductase activity"/>
    <property type="evidence" value="ECO:0007669"/>
    <property type="project" value="TreeGrafter"/>
</dbReference>
<evidence type="ECO:0000256" key="10">
    <source>
        <dbReference type="ARBA" id="ARBA00023157"/>
    </source>
</evidence>
<reference evidence="16" key="1">
    <citation type="submission" date="2013-03" db="EMBL/GenBank/DDBJ databases">
        <authorList>
            <person name="Jeffery W."/>
            <person name="Warren W."/>
            <person name="Wilson R.K."/>
        </authorList>
    </citation>
    <scope>NUCLEOTIDE SEQUENCE</scope>
    <source>
        <strain evidence="16">female</strain>
    </source>
</reference>
<evidence type="ECO:0000256" key="3">
    <source>
        <dbReference type="ARBA" id="ARBA00022553"/>
    </source>
</evidence>
<feature type="domain" description="Thioredoxin" evidence="14">
    <location>
        <begin position="56"/>
        <end position="174"/>
    </location>
</feature>
<evidence type="ECO:0000256" key="9">
    <source>
        <dbReference type="ARBA" id="ARBA00023136"/>
    </source>
</evidence>
<dbReference type="STRING" id="7994.ENSAMXP00000040222"/>
<accession>A0A3B1JCW8</accession>
<organism evidence="15 16">
    <name type="scientific">Astyanax mexicanus</name>
    <name type="common">Blind cave fish</name>
    <name type="synonym">Astyanax fasciatus mexicanus</name>
    <dbReference type="NCBI Taxonomy" id="7994"/>
    <lineage>
        <taxon>Eukaryota</taxon>
        <taxon>Metazoa</taxon>
        <taxon>Chordata</taxon>
        <taxon>Craniata</taxon>
        <taxon>Vertebrata</taxon>
        <taxon>Euteleostomi</taxon>
        <taxon>Actinopterygii</taxon>
        <taxon>Neopterygii</taxon>
        <taxon>Teleostei</taxon>
        <taxon>Ostariophysi</taxon>
        <taxon>Characiformes</taxon>
        <taxon>Characoidei</taxon>
        <taxon>Acestrorhamphidae</taxon>
        <taxon>Acestrorhamphinae</taxon>
        <taxon>Astyanax</taxon>
    </lineage>
</organism>
<evidence type="ECO:0000256" key="7">
    <source>
        <dbReference type="ARBA" id="ARBA00022982"/>
    </source>
</evidence>
<dbReference type="GO" id="GO:0005789">
    <property type="term" value="C:endoplasmic reticulum membrane"/>
    <property type="evidence" value="ECO:0007669"/>
    <property type="project" value="UniProtKB-SubCell"/>
</dbReference>
<feature type="transmembrane region" description="Helical" evidence="13">
    <location>
        <begin position="220"/>
        <end position="245"/>
    </location>
</feature>
<dbReference type="PANTHER" id="PTHR46107">
    <property type="entry name" value="DUMPY: SHORTER THAN WILD-TYPE"/>
    <property type="match status" value="1"/>
</dbReference>
<keyword evidence="9 13" id="KW-0472">Membrane</keyword>
<feature type="compositionally biased region" description="Basic and acidic residues" evidence="12">
    <location>
        <begin position="278"/>
        <end position="295"/>
    </location>
</feature>
<keyword evidence="10" id="KW-1015">Disulfide bond</keyword>
<evidence type="ECO:0000256" key="11">
    <source>
        <dbReference type="ARBA" id="ARBA00023284"/>
    </source>
</evidence>
<reference evidence="15" key="4">
    <citation type="submission" date="2025-09" db="UniProtKB">
        <authorList>
            <consortium name="Ensembl"/>
        </authorList>
    </citation>
    <scope>IDENTIFICATION</scope>
</reference>
<evidence type="ECO:0000256" key="8">
    <source>
        <dbReference type="ARBA" id="ARBA00022989"/>
    </source>
</evidence>
<dbReference type="Gene3D" id="3.40.30.10">
    <property type="entry name" value="Glutaredoxin"/>
    <property type="match status" value="1"/>
</dbReference>
<comment type="subcellular location">
    <subcellularLocation>
        <location evidence="1">Endoplasmic reticulum membrane</location>
        <topology evidence="1">Single-pass type I membrane protein</topology>
    </subcellularLocation>
</comment>
<keyword evidence="5" id="KW-0732">Signal</keyword>
<dbReference type="SUPFAM" id="SSF52833">
    <property type="entry name" value="Thioredoxin-like"/>
    <property type="match status" value="1"/>
</dbReference>
<dbReference type="Proteomes" id="UP000018467">
    <property type="component" value="Unassembled WGS sequence"/>
</dbReference>
<keyword evidence="16" id="KW-1185">Reference proteome</keyword>
<dbReference type="CDD" id="cd02994">
    <property type="entry name" value="PDI_a_TMX"/>
    <property type="match status" value="1"/>
</dbReference>
<keyword evidence="3" id="KW-0597">Phosphoprotein</keyword>
<dbReference type="Bgee" id="ENSAMXG00000039592">
    <property type="expression patterns" value="Expressed in intestine and 14 other cell types or tissues"/>
</dbReference>
<name>A0A3B1JCW8_ASTMX</name>
<dbReference type="InterPro" id="IPR052454">
    <property type="entry name" value="TMX_domain-containing"/>
</dbReference>
<evidence type="ECO:0000256" key="12">
    <source>
        <dbReference type="SAM" id="MobiDB-lite"/>
    </source>
</evidence>
<proteinExistence type="predicted"/>
<dbReference type="AlphaFoldDB" id="A0A3B1JCW8"/>
<dbReference type="InterPro" id="IPR036249">
    <property type="entry name" value="Thioredoxin-like_sf"/>
</dbReference>
<keyword evidence="7" id="KW-0249">Electron transport</keyword>
<keyword evidence="11" id="KW-0676">Redox-active center</keyword>
<dbReference type="InterPro" id="IPR013766">
    <property type="entry name" value="Thioredoxin_domain"/>
</dbReference>